<gene>
    <name evidence="2" type="ORF">EDD39_5683</name>
</gene>
<evidence type="ECO:0000256" key="1">
    <source>
        <dbReference type="SAM" id="Phobius"/>
    </source>
</evidence>
<dbReference type="Proteomes" id="UP000267408">
    <property type="component" value="Unassembled WGS sequence"/>
</dbReference>
<evidence type="ECO:0000313" key="2">
    <source>
        <dbReference type="EMBL" id="ROR37534.1"/>
    </source>
</evidence>
<feature type="transmembrane region" description="Helical" evidence="1">
    <location>
        <begin position="75"/>
        <end position="97"/>
    </location>
</feature>
<evidence type="ECO:0000313" key="3">
    <source>
        <dbReference type="Proteomes" id="UP000267408"/>
    </source>
</evidence>
<dbReference type="EMBL" id="RJVJ01000002">
    <property type="protein sequence ID" value="ROR37534.1"/>
    <property type="molecule type" value="Genomic_DNA"/>
</dbReference>
<comment type="caution">
    <text evidence="2">The sequence shown here is derived from an EMBL/GenBank/DDBJ whole genome shotgun (WGS) entry which is preliminary data.</text>
</comment>
<protein>
    <submittedName>
        <fullName evidence="2">Uncharacterized protein</fullName>
    </submittedName>
</protein>
<proteinExistence type="predicted"/>
<keyword evidence="1" id="KW-0472">Membrane</keyword>
<dbReference type="AlphaFoldDB" id="A0A8G1XCB4"/>
<accession>A0A8G1XCB4</accession>
<name>A0A8G1XCB4_9ACTN</name>
<sequence>MIIAEDVAEPGIPVAGFVVGWMFVAVVIVHGLVLVTDFRGVRTRLATRWTALLERSRLTGSPTPVLAPLFARHGIAYGVASLAAGALTAAILVLLALHPVVE</sequence>
<keyword evidence="1" id="KW-1133">Transmembrane helix</keyword>
<organism evidence="2 3">
    <name type="scientific">Kitasatospora cineracea</name>
    <dbReference type="NCBI Taxonomy" id="88074"/>
    <lineage>
        <taxon>Bacteria</taxon>
        <taxon>Bacillati</taxon>
        <taxon>Actinomycetota</taxon>
        <taxon>Actinomycetes</taxon>
        <taxon>Kitasatosporales</taxon>
        <taxon>Streptomycetaceae</taxon>
        <taxon>Kitasatospora</taxon>
    </lineage>
</organism>
<keyword evidence="1" id="KW-0812">Transmembrane</keyword>
<feature type="transmembrane region" description="Helical" evidence="1">
    <location>
        <begin position="12"/>
        <end position="35"/>
    </location>
</feature>
<reference evidence="2 3" key="1">
    <citation type="submission" date="2018-11" db="EMBL/GenBank/DDBJ databases">
        <title>Sequencing the genomes of 1000 actinobacteria strains.</title>
        <authorList>
            <person name="Klenk H.-P."/>
        </authorList>
    </citation>
    <scope>NUCLEOTIDE SEQUENCE [LARGE SCALE GENOMIC DNA]</scope>
    <source>
        <strain evidence="2 3">DSM 44780</strain>
    </source>
</reference>